<dbReference type="GO" id="GO:0016787">
    <property type="term" value="F:hydrolase activity"/>
    <property type="evidence" value="ECO:0007669"/>
    <property type="project" value="UniProtKB-KW"/>
</dbReference>
<dbReference type="SUPFAM" id="SSF53474">
    <property type="entry name" value="alpha/beta-Hydrolases"/>
    <property type="match status" value="1"/>
</dbReference>
<evidence type="ECO:0000256" key="1">
    <source>
        <dbReference type="SAM" id="SignalP"/>
    </source>
</evidence>
<dbReference type="OrthoDB" id="9812672at2"/>
<dbReference type="PANTHER" id="PTHR33428:SF14">
    <property type="entry name" value="CARBOXYLESTERASE TYPE B DOMAIN-CONTAINING PROTEIN"/>
    <property type="match status" value="1"/>
</dbReference>
<keyword evidence="1" id="KW-0732">Signal</keyword>
<dbReference type="Gene3D" id="3.40.50.1820">
    <property type="entry name" value="alpha/beta hydrolase"/>
    <property type="match status" value="1"/>
</dbReference>
<keyword evidence="4" id="KW-1185">Reference proteome</keyword>
<feature type="chain" id="PRO_5013162150" evidence="1">
    <location>
        <begin position="22"/>
        <end position="266"/>
    </location>
</feature>
<sequence length="266" mass="27858">MTRVTSLLLALLLWSAIPAVAEPSIDWAAPGPHAVASEVLVTHTIYRPSPLTQRHPVIIWGNGTGASPSVYAALLRHWASHGFIVAAANTPNSGSGNEMLAGISYLTAENARPSSPYFDHVDVNRVGAGGHSQGGGGAIAAGADPRVSTTVPIQPGPLGSIKALHGPMFIVSGQLDLVVLPLLLVVPRYNAATHIPAVYGELAEATHTTPTGNGGGYRGATTAWFRLWLTDDTRARSEFLGPDDTCGICLSPAWSDVRRNALIPRT</sequence>
<organism evidence="3 4">
    <name type="scientific">Kibdelosporangium aridum</name>
    <dbReference type="NCBI Taxonomy" id="2030"/>
    <lineage>
        <taxon>Bacteria</taxon>
        <taxon>Bacillati</taxon>
        <taxon>Actinomycetota</taxon>
        <taxon>Actinomycetes</taxon>
        <taxon>Pseudonocardiales</taxon>
        <taxon>Pseudonocardiaceae</taxon>
        <taxon>Kibdelosporangium</taxon>
    </lineage>
</organism>
<feature type="signal peptide" evidence="1">
    <location>
        <begin position="1"/>
        <end position="21"/>
    </location>
</feature>
<reference evidence="3 4" key="1">
    <citation type="submission" date="2017-04" db="EMBL/GenBank/DDBJ databases">
        <authorList>
            <person name="Afonso C.L."/>
            <person name="Miller P.J."/>
            <person name="Scott M.A."/>
            <person name="Spackman E."/>
            <person name="Goraichik I."/>
            <person name="Dimitrov K.M."/>
            <person name="Suarez D.L."/>
            <person name="Swayne D.E."/>
        </authorList>
    </citation>
    <scope>NUCLEOTIDE SEQUENCE [LARGE SCALE GENOMIC DNA]</scope>
    <source>
        <strain evidence="3 4">DSM 43828</strain>
    </source>
</reference>
<dbReference type="PANTHER" id="PTHR33428">
    <property type="entry name" value="CHLOROPHYLLASE-2, CHLOROPLASTIC"/>
    <property type="match status" value="1"/>
</dbReference>
<protein>
    <submittedName>
        <fullName evidence="3">Alpha/beta hydrolase family protein</fullName>
    </submittedName>
</protein>
<proteinExistence type="predicted"/>
<name>A0A1W2EK45_KIBAR</name>
<keyword evidence="3" id="KW-0378">Hydrolase</keyword>
<evidence type="ECO:0000259" key="2">
    <source>
        <dbReference type="Pfam" id="PF12740"/>
    </source>
</evidence>
<dbReference type="AlphaFoldDB" id="A0A1W2EK45"/>
<dbReference type="EMBL" id="FWXV01000003">
    <property type="protein sequence ID" value="SMD10121.1"/>
    <property type="molecule type" value="Genomic_DNA"/>
</dbReference>
<evidence type="ECO:0000313" key="4">
    <source>
        <dbReference type="Proteomes" id="UP000192674"/>
    </source>
</evidence>
<evidence type="ECO:0000313" key="3">
    <source>
        <dbReference type="EMBL" id="SMD10121.1"/>
    </source>
</evidence>
<dbReference type="RefSeq" id="WP_084428788.1">
    <property type="nucleotide sequence ID" value="NZ_FWXV01000003.1"/>
</dbReference>
<dbReference type="Proteomes" id="UP000192674">
    <property type="component" value="Unassembled WGS sequence"/>
</dbReference>
<dbReference type="Pfam" id="PF12740">
    <property type="entry name" value="PETase"/>
    <property type="match status" value="1"/>
</dbReference>
<gene>
    <name evidence="3" type="ORF">SAMN05661093_04569</name>
</gene>
<accession>A0A1W2EK45</accession>
<dbReference type="InterPro" id="IPR041127">
    <property type="entry name" value="PET_hydrolase/cutinase-like"/>
</dbReference>
<dbReference type="InterPro" id="IPR029058">
    <property type="entry name" value="AB_hydrolase_fold"/>
</dbReference>
<feature type="domain" description="PET hydrolase/cutinase-like" evidence="2">
    <location>
        <begin position="28"/>
        <end position="244"/>
    </location>
</feature>